<evidence type="ECO:0000256" key="8">
    <source>
        <dbReference type="ARBA" id="ARBA00023157"/>
    </source>
</evidence>
<dbReference type="OrthoDB" id="17010at2759"/>
<keyword evidence="7 10" id="KW-0472">Membrane</keyword>
<dbReference type="CDD" id="cd12918">
    <property type="entry name" value="VKOR_arc"/>
    <property type="match status" value="1"/>
</dbReference>
<dbReference type="SUPFAM" id="SSF52833">
    <property type="entry name" value="Thioredoxin-like"/>
    <property type="match status" value="1"/>
</dbReference>
<dbReference type="InterPro" id="IPR038354">
    <property type="entry name" value="VKOR_sf"/>
</dbReference>
<keyword evidence="9" id="KW-0676">Redox-active center</keyword>
<dbReference type="Gene3D" id="1.20.1440.130">
    <property type="entry name" value="VKOR domain"/>
    <property type="match status" value="1"/>
</dbReference>
<keyword evidence="6" id="KW-0560">Oxidoreductase</keyword>
<dbReference type="InterPro" id="IPR012932">
    <property type="entry name" value="VKOR"/>
</dbReference>
<evidence type="ECO:0000256" key="1">
    <source>
        <dbReference type="ARBA" id="ARBA00004141"/>
    </source>
</evidence>
<evidence type="ECO:0000256" key="4">
    <source>
        <dbReference type="ARBA" id="ARBA00022719"/>
    </source>
</evidence>
<sequence>MATLNKRSIVQYIQYICGLGILNLLLSLYMSFGNIESGTCDLNTTLSCTSVIKSEYGKILGLPVAYYGISWNIVLLYCVWRIYLEDKIPAYITTIYLWCSVGVGFVIYFIAAEIIIGKICPFCTMVHIINVGLMYLAFKVYNDLKAPPPIWVVANSLKSFIVSVAIGHLLIGSGGLVINGVSNEPSKISETFSQCLSRKNMVMFGSSRCGACINQKKLFLVDGVEERLTPWNNVNFVECSKSKKDANKFNEECENWDIGRYPTWLKFAKEYIPEDDKSKNEILEKHEGVLSIVQLSKMSGCEFIESDSNEKSTII</sequence>
<keyword evidence="3 10" id="KW-0812">Transmembrane</keyword>
<feature type="transmembrane region" description="Helical" evidence="10">
    <location>
        <begin position="12"/>
        <end position="32"/>
    </location>
</feature>
<dbReference type="InParanoid" id="F0ZEA9"/>
<dbReference type="AlphaFoldDB" id="F0ZEA9"/>
<feature type="transmembrane region" description="Helical" evidence="10">
    <location>
        <begin position="64"/>
        <end position="83"/>
    </location>
</feature>
<dbReference type="SMART" id="SM00756">
    <property type="entry name" value="VKc"/>
    <property type="match status" value="1"/>
</dbReference>
<comment type="subcellular location">
    <subcellularLocation>
        <location evidence="1">Membrane</location>
        <topology evidence="1">Multi-pass membrane protein</topology>
    </subcellularLocation>
</comment>
<dbReference type="GeneID" id="10499236"/>
<evidence type="ECO:0000256" key="2">
    <source>
        <dbReference type="ARBA" id="ARBA00006214"/>
    </source>
</evidence>
<dbReference type="InterPro" id="IPR036249">
    <property type="entry name" value="Thioredoxin-like_sf"/>
</dbReference>
<dbReference type="Proteomes" id="UP000001064">
    <property type="component" value="Unassembled WGS sequence"/>
</dbReference>
<accession>F0ZEA9</accession>
<protein>
    <recommendedName>
        <fullName evidence="11">Vitamin K epoxide reductase domain-containing protein</fullName>
    </recommendedName>
</protein>
<evidence type="ECO:0000256" key="6">
    <source>
        <dbReference type="ARBA" id="ARBA00023002"/>
    </source>
</evidence>
<dbReference type="eggNOG" id="ENOG502QZRM">
    <property type="taxonomic scope" value="Eukaryota"/>
</dbReference>
<feature type="domain" description="Vitamin K epoxide reductase" evidence="11">
    <location>
        <begin position="6"/>
        <end position="141"/>
    </location>
</feature>
<evidence type="ECO:0000313" key="12">
    <source>
        <dbReference type="EMBL" id="EGC37723.1"/>
    </source>
</evidence>
<proteinExistence type="inferred from homology"/>
<comment type="similarity">
    <text evidence="2">Belongs to the VKOR family.</text>
</comment>
<dbReference type="Pfam" id="PF07884">
    <property type="entry name" value="VKOR"/>
    <property type="match status" value="1"/>
</dbReference>
<feature type="transmembrane region" description="Helical" evidence="10">
    <location>
        <begin position="90"/>
        <end position="110"/>
    </location>
</feature>
<gene>
    <name evidence="12" type="ORF">DICPUDRAFT_149647</name>
</gene>
<dbReference type="GO" id="GO:0048038">
    <property type="term" value="F:quinone binding"/>
    <property type="evidence" value="ECO:0007669"/>
    <property type="project" value="UniProtKB-KW"/>
</dbReference>
<dbReference type="PANTHER" id="PTHR34573">
    <property type="entry name" value="VKC DOMAIN-CONTAINING PROTEIN"/>
    <property type="match status" value="1"/>
</dbReference>
<evidence type="ECO:0000259" key="11">
    <source>
        <dbReference type="SMART" id="SM00756"/>
    </source>
</evidence>
<dbReference type="EMBL" id="GL870992">
    <property type="protein sequence ID" value="EGC37723.1"/>
    <property type="molecule type" value="Genomic_DNA"/>
</dbReference>
<evidence type="ECO:0000313" key="13">
    <source>
        <dbReference type="Proteomes" id="UP000001064"/>
    </source>
</evidence>
<evidence type="ECO:0000256" key="9">
    <source>
        <dbReference type="ARBA" id="ARBA00023284"/>
    </source>
</evidence>
<name>F0ZEA9_DICPU</name>
<evidence type="ECO:0000256" key="3">
    <source>
        <dbReference type="ARBA" id="ARBA00022692"/>
    </source>
</evidence>
<dbReference type="GO" id="GO:0016020">
    <property type="term" value="C:membrane"/>
    <property type="evidence" value="ECO:0007669"/>
    <property type="project" value="UniProtKB-SubCell"/>
</dbReference>
<keyword evidence="13" id="KW-1185">Reference proteome</keyword>
<evidence type="ECO:0000256" key="10">
    <source>
        <dbReference type="SAM" id="Phobius"/>
    </source>
</evidence>
<feature type="transmembrane region" description="Helical" evidence="10">
    <location>
        <begin position="116"/>
        <end position="138"/>
    </location>
</feature>
<keyword evidence="5 10" id="KW-1133">Transmembrane helix</keyword>
<dbReference type="OMA" id="WRIYLED"/>
<dbReference type="RefSeq" id="XP_003285744.1">
    <property type="nucleotide sequence ID" value="XM_003285696.1"/>
</dbReference>
<organism evidence="12 13">
    <name type="scientific">Dictyostelium purpureum</name>
    <name type="common">Slime mold</name>
    <dbReference type="NCBI Taxonomy" id="5786"/>
    <lineage>
        <taxon>Eukaryota</taxon>
        <taxon>Amoebozoa</taxon>
        <taxon>Evosea</taxon>
        <taxon>Eumycetozoa</taxon>
        <taxon>Dictyostelia</taxon>
        <taxon>Dictyosteliales</taxon>
        <taxon>Dictyosteliaceae</taxon>
        <taxon>Dictyostelium</taxon>
    </lineage>
</organism>
<evidence type="ECO:0000256" key="7">
    <source>
        <dbReference type="ARBA" id="ARBA00023136"/>
    </source>
</evidence>
<dbReference type="GO" id="GO:0003955">
    <property type="term" value="F:NAD(P)H dehydrogenase (quinone) activity"/>
    <property type="evidence" value="ECO:0000318"/>
    <property type="project" value="GO_Central"/>
</dbReference>
<dbReference type="PANTHER" id="PTHR34573:SF1">
    <property type="entry name" value="VITAMIN K EPOXIDE REDUCTASE DOMAIN-CONTAINING PROTEIN"/>
    <property type="match status" value="1"/>
</dbReference>
<dbReference type="Gene3D" id="3.40.30.10">
    <property type="entry name" value="Glutaredoxin"/>
    <property type="match status" value="1"/>
</dbReference>
<reference evidence="13" key="1">
    <citation type="journal article" date="2011" name="Genome Biol.">
        <title>Comparative genomics of the social amoebae Dictyostelium discoideum and Dictyostelium purpureum.</title>
        <authorList>
            <consortium name="US DOE Joint Genome Institute (JGI-PGF)"/>
            <person name="Sucgang R."/>
            <person name="Kuo A."/>
            <person name="Tian X."/>
            <person name="Salerno W."/>
            <person name="Parikh A."/>
            <person name="Feasley C.L."/>
            <person name="Dalin E."/>
            <person name="Tu H."/>
            <person name="Huang E."/>
            <person name="Barry K."/>
            <person name="Lindquist E."/>
            <person name="Shapiro H."/>
            <person name="Bruce D."/>
            <person name="Schmutz J."/>
            <person name="Salamov A."/>
            <person name="Fey P."/>
            <person name="Gaudet P."/>
            <person name="Anjard C."/>
            <person name="Babu M.M."/>
            <person name="Basu S."/>
            <person name="Bushmanova Y."/>
            <person name="van der Wel H."/>
            <person name="Katoh-Kurasawa M."/>
            <person name="Dinh C."/>
            <person name="Coutinho P.M."/>
            <person name="Saito T."/>
            <person name="Elias M."/>
            <person name="Schaap P."/>
            <person name="Kay R.R."/>
            <person name="Henrissat B."/>
            <person name="Eichinger L."/>
            <person name="Rivero F."/>
            <person name="Putnam N.H."/>
            <person name="West C.M."/>
            <person name="Loomis W.F."/>
            <person name="Chisholm R.L."/>
            <person name="Shaulsky G."/>
            <person name="Strassmann J.E."/>
            <person name="Queller D.C."/>
            <person name="Kuspa A."/>
            <person name="Grigoriev I.V."/>
        </authorList>
    </citation>
    <scope>NUCLEOTIDE SEQUENCE [LARGE SCALE GENOMIC DNA]</scope>
    <source>
        <strain evidence="13">QSDP1</strain>
    </source>
</reference>
<keyword evidence="4" id="KW-0874">Quinone</keyword>
<keyword evidence="8" id="KW-1015">Disulfide bond</keyword>
<evidence type="ECO:0000256" key="5">
    <source>
        <dbReference type="ARBA" id="ARBA00022989"/>
    </source>
</evidence>
<dbReference type="KEGG" id="dpp:DICPUDRAFT_149647"/>
<dbReference type="VEuPathDB" id="AmoebaDB:DICPUDRAFT_149647"/>
<feature type="transmembrane region" description="Helical" evidence="10">
    <location>
        <begin position="159"/>
        <end position="178"/>
    </location>
</feature>